<name>A0ACC1LW15_9FUNG</name>
<feature type="non-terminal residue" evidence="1">
    <location>
        <position position="320"/>
    </location>
</feature>
<gene>
    <name evidence="1" type="ORF">IWW38_005290</name>
</gene>
<protein>
    <submittedName>
        <fullName evidence="1">Uncharacterized protein</fullName>
    </submittedName>
</protein>
<proteinExistence type="predicted"/>
<sequence>MSKQTRRNTLRRKQRPATPPPDDKAQASERPVRRGNTLIRRRWSNDPRETPAPVVKPQQPAKEEQPPPRRQHRSRRHSNESSHAPKLAPDTSDVWIRRTIKDRLSLSSVNPRLLLSGIKPPHIFQMLAGHVKEEKAPPPPPPPPPRRKRSPHKHKHRHRNRSPGGTPIRSTPRTPPADAGAKTREHEQVAYAMPTPTHIIIPNEVLQQSDHQGADLQLYEIDPTQQQQQQQGSDPVPQGLCSIVASRAIPLACIDRKHRLSTASGDDDSSGSNVVRVLKVLGRMNSSTDISANVAQSSPMLVTVARNGSITSEASLLPRR</sequence>
<dbReference type="EMBL" id="JANBVB010002387">
    <property type="protein sequence ID" value="KAJ2885782.1"/>
    <property type="molecule type" value="Genomic_DNA"/>
</dbReference>
<evidence type="ECO:0000313" key="2">
    <source>
        <dbReference type="Proteomes" id="UP001139981"/>
    </source>
</evidence>
<dbReference type="Proteomes" id="UP001139981">
    <property type="component" value="Unassembled WGS sequence"/>
</dbReference>
<comment type="caution">
    <text evidence="1">The sequence shown here is derived from an EMBL/GenBank/DDBJ whole genome shotgun (WGS) entry which is preliminary data.</text>
</comment>
<organism evidence="1 2">
    <name type="scientific">Coemansia aciculifera</name>
    <dbReference type="NCBI Taxonomy" id="417176"/>
    <lineage>
        <taxon>Eukaryota</taxon>
        <taxon>Fungi</taxon>
        <taxon>Fungi incertae sedis</taxon>
        <taxon>Zoopagomycota</taxon>
        <taxon>Kickxellomycotina</taxon>
        <taxon>Kickxellomycetes</taxon>
        <taxon>Kickxellales</taxon>
        <taxon>Kickxellaceae</taxon>
        <taxon>Coemansia</taxon>
    </lineage>
</organism>
<accession>A0ACC1LW15</accession>
<keyword evidence="2" id="KW-1185">Reference proteome</keyword>
<evidence type="ECO:0000313" key="1">
    <source>
        <dbReference type="EMBL" id="KAJ2885782.1"/>
    </source>
</evidence>
<reference evidence="1" key="1">
    <citation type="submission" date="2022-07" db="EMBL/GenBank/DDBJ databases">
        <title>Phylogenomic reconstructions and comparative analyses of Kickxellomycotina fungi.</title>
        <authorList>
            <person name="Reynolds N.K."/>
            <person name="Stajich J.E."/>
            <person name="Barry K."/>
            <person name="Grigoriev I.V."/>
            <person name="Crous P."/>
            <person name="Smith M.E."/>
        </authorList>
    </citation>
    <scope>NUCLEOTIDE SEQUENCE</scope>
    <source>
        <strain evidence="1">CBS 190363</strain>
    </source>
</reference>